<dbReference type="AlphaFoldDB" id="A0A6A5V6L3"/>
<evidence type="ECO:0000256" key="1">
    <source>
        <dbReference type="ARBA" id="ARBA00004141"/>
    </source>
</evidence>
<comment type="similarity">
    <text evidence="5">Belongs to the SAT4 family.</text>
</comment>
<feature type="transmembrane region" description="Helical" evidence="6">
    <location>
        <begin position="117"/>
        <end position="141"/>
    </location>
</feature>
<gene>
    <name evidence="8" type="ORF">BU23DRAFT_388947</name>
</gene>
<accession>A0A6A5V6L3</accession>
<evidence type="ECO:0000259" key="7">
    <source>
        <dbReference type="Pfam" id="PF20684"/>
    </source>
</evidence>
<dbReference type="GO" id="GO:0016020">
    <property type="term" value="C:membrane"/>
    <property type="evidence" value="ECO:0007669"/>
    <property type="project" value="UniProtKB-SubCell"/>
</dbReference>
<feature type="transmembrane region" description="Helical" evidence="6">
    <location>
        <begin position="12"/>
        <end position="31"/>
    </location>
</feature>
<keyword evidence="2 6" id="KW-0812">Transmembrane</keyword>
<protein>
    <recommendedName>
        <fullName evidence="7">Rhodopsin domain-containing protein</fullName>
    </recommendedName>
</protein>
<dbReference type="InterPro" id="IPR052337">
    <property type="entry name" value="SAT4-like"/>
</dbReference>
<feature type="transmembrane region" description="Helical" evidence="6">
    <location>
        <begin position="239"/>
        <end position="263"/>
    </location>
</feature>
<evidence type="ECO:0000256" key="3">
    <source>
        <dbReference type="ARBA" id="ARBA00022989"/>
    </source>
</evidence>
<dbReference type="Pfam" id="PF20684">
    <property type="entry name" value="Fung_rhodopsin"/>
    <property type="match status" value="1"/>
</dbReference>
<evidence type="ECO:0000256" key="4">
    <source>
        <dbReference type="ARBA" id="ARBA00023136"/>
    </source>
</evidence>
<evidence type="ECO:0000313" key="8">
    <source>
        <dbReference type="EMBL" id="KAF1972300.1"/>
    </source>
</evidence>
<dbReference type="EMBL" id="ML976688">
    <property type="protein sequence ID" value="KAF1972300.1"/>
    <property type="molecule type" value="Genomic_DNA"/>
</dbReference>
<dbReference type="Proteomes" id="UP000800036">
    <property type="component" value="Unassembled WGS sequence"/>
</dbReference>
<comment type="subcellular location">
    <subcellularLocation>
        <location evidence="1">Membrane</location>
        <topology evidence="1">Multi-pass membrane protein</topology>
    </subcellularLocation>
</comment>
<name>A0A6A5V6L3_9PLEO</name>
<sequence length="277" mass="30858">LAKEDNGPVVLGVSWFLTAFSACFLCLRVYAKTSRRQGLWWDDCILILSWFLLAVVTAIIQACRELGMGRHVWTIELEDAFALIRLTYIGASISCFAATFSKISFGVTLLRLVKGKLSVFVWVCIVSLFVVMLPSALLSWVQCHPAAKLWIPSLEGTCWPGSVTRDYGYFNAAFCAIVDFALALIPWKLIWGLQLQTKEKIGVGIAMSMGLLAGVCAIVKGYYLQQLTDADFFYKGKNVTIWTVVETATAIVGACIPVLRVFFKNTCNSLHDRYHRT</sequence>
<evidence type="ECO:0000256" key="6">
    <source>
        <dbReference type="SAM" id="Phobius"/>
    </source>
</evidence>
<dbReference type="PANTHER" id="PTHR33048">
    <property type="entry name" value="PTH11-LIKE INTEGRAL MEMBRANE PROTEIN (AFU_ORTHOLOGUE AFUA_5G11245)"/>
    <property type="match status" value="1"/>
</dbReference>
<evidence type="ECO:0000256" key="2">
    <source>
        <dbReference type="ARBA" id="ARBA00022692"/>
    </source>
</evidence>
<feature type="transmembrane region" description="Helical" evidence="6">
    <location>
        <begin position="169"/>
        <end position="189"/>
    </location>
</feature>
<feature type="non-terminal residue" evidence="8">
    <location>
        <position position="277"/>
    </location>
</feature>
<keyword evidence="9" id="KW-1185">Reference proteome</keyword>
<keyword evidence="3 6" id="KW-1133">Transmembrane helix</keyword>
<reference evidence="8" key="1">
    <citation type="journal article" date="2020" name="Stud. Mycol.">
        <title>101 Dothideomycetes genomes: a test case for predicting lifestyles and emergence of pathogens.</title>
        <authorList>
            <person name="Haridas S."/>
            <person name="Albert R."/>
            <person name="Binder M."/>
            <person name="Bloem J."/>
            <person name="Labutti K."/>
            <person name="Salamov A."/>
            <person name="Andreopoulos B."/>
            <person name="Baker S."/>
            <person name="Barry K."/>
            <person name="Bills G."/>
            <person name="Bluhm B."/>
            <person name="Cannon C."/>
            <person name="Castanera R."/>
            <person name="Culley D."/>
            <person name="Daum C."/>
            <person name="Ezra D."/>
            <person name="Gonzalez J."/>
            <person name="Henrissat B."/>
            <person name="Kuo A."/>
            <person name="Liang C."/>
            <person name="Lipzen A."/>
            <person name="Lutzoni F."/>
            <person name="Magnuson J."/>
            <person name="Mondo S."/>
            <person name="Nolan M."/>
            <person name="Ohm R."/>
            <person name="Pangilinan J."/>
            <person name="Park H.-J."/>
            <person name="Ramirez L."/>
            <person name="Alfaro M."/>
            <person name="Sun H."/>
            <person name="Tritt A."/>
            <person name="Yoshinaga Y."/>
            <person name="Zwiers L.-H."/>
            <person name="Turgeon B."/>
            <person name="Goodwin S."/>
            <person name="Spatafora J."/>
            <person name="Crous P."/>
            <person name="Grigoriev I."/>
        </authorList>
    </citation>
    <scope>NUCLEOTIDE SEQUENCE</scope>
    <source>
        <strain evidence="8">CBS 107.79</strain>
    </source>
</reference>
<organism evidence="8 9">
    <name type="scientific">Bimuria novae-zelandiae CBS 107.79</name>
    <dbReference type="NCBI Taxonomy" id="1447943"/>
    <lineage>
        <taxon>Eukaryota</taxon>
        <taxon>Fungi</taxon>
        <taxon>Dikarya</taxon>
        <taxon>Ascomycota</taxon>
        <taxon>Pezizomycotina</taxon>
        <taxon>Dothideomycetes</taxon>
        <taxon>Pleosporomycetidae</taxon>
        <taxon>Pleosporales</taxon>
        <taxon>Massarineae</taxon>
        <taxon>Didymosphaeriaceae</taxon>
        <taxon>Bimuria</taxon>
    </lineage>
</organism>
<feature type="non-terminal residue" evidence="8">
    <location>
        <position position="1"/>
    </location>
</feature>
<dbReference type="InterPro" id="IPR049326">
    <property type="entry name" value="Rhodopsin_dom_fungi"/>
</dbReference>
<dbReference type="PANTHER" id="PTHR33048:SF42">
    <property type="entry name" value="INTEGRAL MEMBRANE PROTEIN"/>
    <property type="match status" value="1"/>
</dbReference>
<feature type="transmembrane region" description="Helical" evidence="6">
    <location>
        <begin position="82"/>
        <end position="105"/>
    </location>
</feature>
<feature type="transmembrane region" description="Helical" evidence="6">
    <location>
        <begin position="43"/>
        <end position="62"/>
    </location>
</feature>
<feature type="transmembrane region" description="Helical" evidence="6">
    <location>
        <begin position="201"/>
        <end position="224"/>
    </location>
</feature>
<proteinExistence type="inferred from homology"/>
<feature type="domain" description="Rhodopsin" evidence="7">
    <location>
        <begin position="27"/>
        <end position="264"/>
    </location>
</feature>
<evidence type="ECO:0000256" key="5">
    <source>
        <dbReference type="ARBA" id="ARBA00038359"/>
    </source>
</evidence>
<keyword evidence="4 6" id="KW-0472">Membrane</keyword>
<evidence type="ECO:0000313" key="9">
    <source>
        <dbReference type="Proteomes" id="UP000800036"/>
    </source>
</evidence>
<dbReference type="OrthoDB" id="5417887at2759"/>